<dbReference type="AlphaFoldDB" id="A0A840ARA8"/>
<dbReference type="SUPFAM" id="SSF53955">
    <property type="entry name" value="Lysozyme-like"/>
    <property type="match status" value="1"/>
</dbReference>
<comment type="similarity">
    <text evidence="2">Belongs to the virb1 family.</text>
</comment>
<feature type="signal peptide" evidence="3">
    <location>
        <begin position="1"/>
        <end position="26"/>
    </location>
</feature>
<dbReference type="Gene3D" id="1.10.530.10">
    <property type="match status" value="1"/>
</dbReference>
<evidence type="ECO:0000256" key="2">
    <source>
        <dbReference type="ARBA" id="ARBA00009387"/>
    </source>
</evidence>
<dbReference type="RefSeq" id="WP_183399201.1">
    <property type="nucleotide sequence ID" value="NZ_JACIDS010000003.1"/>
</dbReference>
<dbReference type="GO" id="GO:0042834">
    <property type="term" value="F:peptidoglycan binding"/>
    <property type="evidence" value="ECO:0007669"/>
    <property type="project" value="InterPro"/>
</dbReference>
<evidence type="ECO:0000313" key="7">
    <source>
        <dbReference type="Proteomes" id="UP000553963"/>
    </source>
</evidence>
<dbReference type="PANTHER" id="PTHR37423">
    <property type="entry name" value="SOLUBLE LYTIC MUREIN TRANSGLYCOSYLASE-RELATED"/>
    <property type="match status" value="1"/>
</dbReference>
<organism evidence="6 7">
    <name type="scientific">Kaistia hirudinis</name>
    <dbReference type="NCBI Taxonomy" id="1293440"/>
    <lineage>
        <taxon>Bacteria</taxon>
        <taxon>Pseudomonadati</taxon>
        <taxon>Pseudomonadota</taxon>
        <taxon>Alphaproteobacteria</taxon>
        <taxon>Hyphomicrobiales</taxon>
        <taxon>Kaistiaceae</taxon>
        <taxon>Kaistia</taxon>
    </lineage>
</organism>
<gene>
    <name evidence="6" type="ORF">GGR25_002627</name>
</gene>
<dbReference type="InterPro" id="IPR023346">
    <property type="entry name" value="Lysozyme-like_dom_sf"/>
</dbReference>
<feature type="domain" description="Transglycosylase SLT" evidence="4">
    <location>
        <begin position="43"/>
        <end position="139"/>
    </location>
</feature>
<dbReference type="Pfam" id="PF01464">
    <property type="entry name" value="SLT"/>
    <property type="match status" value="1"/>
</dbReference>
<evidence type="ECO:0000259" key="4">
    <source>
        <dbReference type="Pfam" id="PF01464"/>
    </source>
</evidence>
<keyword evidence="3" id="KW-0732">Signal</keyword>
<evidence type="ECO:0008006" key="8">
    <source>
        <dbReference type="Google" id="ProtNLM"/>
    </source>
</evidence>
<name>A0A840ARA8_9HYPH</name>
<dbReference type="PANTHER" id="PTHR37423:SF2">
    <property type="entry name" value="MEMBRANE-BOUND LYTIC MUREIN TRANSGLYCOSYLASE C"/>
    <property type="match status" value="1"/>
</dbReference>
<protein>
    <recommendedName>
        <fullName evidence="8">Lytic transglycosylase</fullName>
    </recommendedName>
</protein>
<dbReference type="Proteomes" id="UP000553963">
    <property type="component" value="Unassembled WGS sequence"/>
</dbReference>
<feature type="chain" id="PRO_5032352144" description="Lytic transglycosylase" evidence="3">
    <location>
        <begin position="27"/>
        <end position="312"/>
    </location>
</feature>
<dbReference type="EMBL" id="JACIDS010000003">
    <property type="protein sequence ID" value="MBB3931577.1"/>
    <property type="molecule type" value="Genomic_DNA"/>
</dbReference>
<dbReference type="Pfam" id="PF05036">
    <property type="entry name" value="SPOR"/>
    <property type="match status" value="1"/>
</dbReference>
<reference evidence="6 7" key="1">
    <citation type="submission" date="2020-08" db="EMBL/GenBank/DDBJ databases">
        <title>Genomic Encyclopedia of Type Strains, Phase IV (KMG-IV): sequencing the most valuable type-strain genomes for metagenomic binning, comparative biology and taxonomic classification.</title>
        <authorList>
            <person name="Goeker M."/>
        </authorList>
    </citation>
    <scope>NUCLEOTIDE SEQUENCE [LARGE SCALE GENOMIC DNA]</scope>
    <source>
        <strain evidence="6 7">DSM 25966</strain>
    </source>
</reference>
<feature type="domain" description="SPOR" evidence="5">
    <location>
        <begin position="231"/>
        <end position="311"/>
    </location>
</feature>
<proteinExistence type="inferred from homology"/>
<evidence type="ECO:0000256" key="3">
    <source>
        <dbReference type="SAM" id="SignalP"/>
    </source>
</evidence>
<evidence type="ECO:0000313" key="6">
    <source>
        <dbReference type="EMBL" id="MBB3931577.1"/>
    </source>
</evidence>
<sequence>MQFRARFRALLAALAGLLVLPTGGFAALPAGGETTEQTICRLIETSASAEALPVDFFTRLIWRESSFRPGVTSPAGAKGIAQFMPGTAAERGLEDPFDPEAAIPASAGYLATLRARFGNLGLAAAAYNAGPTRLARWIADGGYLPLETEDYVLFITGRPVAEWAAKGREAPAAPTPAPIGPGEIDAGMARPGTGARAPRISAVKTAMADCATTVAAIRKSAPRIYDGVYAPYGVQLAGNFSKARAIAAYERQAGRFPALLAGKPTLILGSRAPGRGRHAFYRVRLPAGTLKEASAFCRDLKRAGGNCVVLRN</sequence>
<comment type="similarity">
    <text evidence="1">Belongs to the transglycosylase Slt family.</text>
</comment>
<dbReference type="InterPro" id="IPR007730">
    <property type="entry name" value="SPOR-like_dom"/>
</dbReference>
<keyword evidence="7" id="KW-1185">Reference proteome</keyword>
<evidence type="ECO:0000256" key="1">
    <source>
        <dbReference type="ARBA" id="ARBA00007734"/>
    </source>
</evidence>
<evidence type="ECO:0000259" key="5">
    <source>
        <dbReference type="Pfam" id="PF05036"/>
    </source>
</evidence>
<dbReference type="InterPro" id="IPR008258">
    <property type="entry name" value="Transglycosylase_SLT_dom_1"/>
</dbReference>
<accession>A0A840ARA8</accession>
<comment type="caution">
    <text evidence="6">The sequence shown here is derived from an EMBL/GenBank/DDBJ whole genome shotgun (WGS) entry which is preliminary data.</text>
</comment>
<dbReference type="CDD" id="cd00254">
    <property type="entry name" value="LT-like"/>
    <property type="match status" value="1"/>
</dbReference>